<evidence type="ECO:0000259" key="5">
    <source>
        <dbReference type="Pfam" id="PF12802"/>
    </source>
</evidence>
<evidence type="ECO:0000256" key="2">
    <source>
        <dbReference type="ARBA" id="ARBA00023125"/>
    </source>
</evidence>
<evidence type="ECO:0000256" key="4">
    <source>
        <dbReference type="SAM" id="MobiDB-lite"/>
    </source>
</evidence>
<dbReference type="PANTHER" id="PTHR38465:SF2">
    <property type="entry name" value="HTH-TYPE TRANSCRIPTIONAL REGULATOR MMPR5"/>
    <property type="match status" value="1"/>
</dbReference>
<feature type="compositionally biased region" description="Basic residues" evidence="4">
    <location>
        <begin position="181"/>
        <end position="196"/>
    </location>
</feature>
<dbReference type="InterPro" id="IPR052362">
    <property type="entry name" value="HTH-GbsR_regulator"/>
</dbReference>
<reference evidence="6" key="1">
    <citation type="submission" date="2024-07" db="EMBL/GenBank/DDBJ databases">
        <authorList>
            <person name="Yu S.T."/>
        </authorList>
    </citation>
    <scope>NUCLEOTIDE SEQUENCE</scope>
    <source>
        <strain evidence="6">Y1</strain>
    </source>
</reference>
<evidence type="ECO:0000256" key="1">
    <source>
        <dbReference type="ARBA" id="ARBA00023015"/>
    </source>
</evidence>
<name>A0AB39TCQ6_9ACTN</name>
<dbReference type="Pfam" id="PF12802">
    <property type="entry name" value="MarR_2"/>
    <property type="match status" value="1"/>
</dbReference>
<evidence type="ECO:0000313" key="6">
    <source>
        <dbReference type="EMBL" id="XDQ77066.1"/>
    </source>
</evidence>
<feature type="region of interest" description="Disordered" evidence="4">
    <location>
        <begin position="1"/>
        <end position="26"/>
    </location>
</feature>
<accession>A0AB39TCQ6</accession>
<feature type="region of interest" description="Disordered" evidence="4">
    <location>
        <begin position="173"/>
        <end position="196"/>
    </location>
</feature>
<protein>
    <submittedName>
        <fullName evidence="6">GbsR/MarR family transcriptional regulator</fullName>
    </submittedName>
</protein>
<dbReference type="RefSeq" id="WP_369182061.1">
    <property type="nucleotide sequence ID" value="NZ_CP163445.1"/>
</dbReference>
<dbReference type="AlphaFoldDB" id="A0AB39TCQ6"/>
<feature type="domain" description="HTH marR-type" evidence="5">
    <location>
        <begin position="44"/>
        <end position="103"/>
    </location>
</feature>
<keyword evidence="2" id="KW-0238">DNA-binding</keyword>
<dbReference type="Gene3D" id="1.10.10.10">
    <property type="entry name" value="Winged helix-like DNA-binding domain superfamily/Winged helix DNA-binding domain"/>
    <property type="match status" value="1"/>
</dbReference>
<sequence length="196" mass="22159">MEPAEHLTNPGRSEETAGSGPAGRDEEAVNRFTERFAMHLADVGFPRMPARVFAGLITADHDRASAAELAALLRASPSAVSVALRHLIRLGLVTREREPGERRDRYRILDDLWYEVFTHRDTTLARWEEGLREGLAAVGPDTRAGVRLTETLEFFAFLRTELDRLIRKWRDTRGEPGADRPRHRPRPGHTVHGLHC</sequence>
<proteinExistence type="predicted"/>
<dbReference type="InterPro" id="IPR036390">
    <property type="entry name" value="WH_DNA-bd_sf"/>
</dbReference>
<dbReference type="PANTHER" id="PTHR38465">
    <property type="entry name" value="HTH-TYPE TRANSCRIPTIONAL REGULATOR MJ1563-RELATED"/>
    <property type="match status" value="1"/>
</dbReference>
<dbReference type="EMBL" id="CP163445">
    <property type="protein sequence ID" value="XDQ77066.1"/>
    <property type="molecule type" value="Genomic_DNA"/>
</dbReference>
<keyword evidence="3" id="KW-0804">Transcription</keyword>
<dbReference type="InterPro" id="IPR000835">
    <property type="entry name" value="HTH_MarR-typ"/>
</dbReference>
<dbReference type="InterPro" id="IPR036388">
    <property type="entry name" value="WH-like_DNA-bd_sf"/>
</dbReference>
<dbReference type="GO" id="GO:0003700">
    <property type="term" value="F:DNA-binding transcription factor activity"/>
    <property type="evidence" value="ECO:0007669"/>
    <property type="project" value="InterPro"/>
</dbReference>
<keyword evidence="1" id="KW-0805">Transcription regulation</keyword>
<dbReference type="SUPFAM" id="SSF46785">
    <property type="entry name" value="Winged helix' DNA-binding domain"/>
    <property type="match status" value="1"/>
</dbReference>
<organism evidence="6">
    <name type="scientific">Streptomyces sp. Y1</name>
    <dbReference type="NCBI Taxonomy" id="3238634"/>
    <lineage>
        <taxon>Bacteria</taxon>
        <taxon>Bacillati</taxon>
        <taxon>Actinomycetota</taxon>
        <taxon>Actinomycetes</taxon>
        <taxon>Kitasatosporales</taxon>
        <taxon>Streptomycetaceae</taxon>
        <taxon>Streptomyces</taxon>
    </lineage>
</organism>
<gene>
    <name evidence="6" type="ORF">AB2U05_00515</name>
</gene>
<evidence type="ECO:0000256" key="3">
    <source>
        <dbReference type="ARBA" id="ARBA00023163"/>
    </source>
</evidence>
<dbReference type="GO" id="GO:0003677">
    <property type="term" value="F:DNA binding"/>
    <property type="evidence" value="ECO:0007669"/>
    <property type="project" value="UniProtKB-KW"/>
</dbReference>